<evidence type="ECO:0000313" key="1">
    <source>
        <dbReference type="EMBL" id="GAT34706.1"/>
    </source>
</evidence>
<keyword evidence="2" id="KW-1185">Reference proteome</keyword>
<proteinExistence type="predicted"/>
<reference evidence="2" key="1">
    <citation type="journal article" date="2017" name="Genome Announc.">
        <title>Draft Genome Sequence of Terrimicrobium sacchariphilum NM-5T, a Facultative Anaerobic Soil Bacterium of the Class Spartobacteria.</title>
        <authorList>
            <person name="Qiu Y.L."/>
            <person name="Tourlousse D.M."/>
            <person name="Matsuura N."/>
            <person name="Ohashi A."/>
            <person name="Sekiguchi Y."/>
        </authorList>
    </citation>
    <scope>NUCLEOTIDE SEQUENCE [LARGE SCALE GENOMIC DNA]</scope>
    <source>
        <strain evidence="2">NM-5</strain>
    </source>
</reference>
<dbReference type="Proteomes" id="UP000076023">
    <property type="component" value="Unassembled WGS sequence"/>
</dbReference>
<organism evidence="1 2">
    <name type="scientific">Terrimicrobium sacchariphilum</name>
    <dbReference type="NCBI Taxonomy" id="690879"/>
    <lineage>
        <taxon>Bacteria</taxon>
        <taxon>Pseudomonadati</taxon>
        <taxon>Verrucomicrobiota</taxon>
        <taxon>Terrimicrobiia</taxon>
        <taxon>Terrimicrobiales</taxon>
        <taxon>Terrimicrobiaceae</taxon>
        <taxon>Terrimicrobium</taxon>
    </lineage>
</organism>
<sequence>MGLTIVGSKGALSMRLNDATTPVCKLRIRRSLSPLEDETLFEEVPSREKCFIAGSEPLDHSLCGRPDIPHAPFFLEANRFAASDLINSINENRHPVSNVFNARMAQEMIYGVYASTLTKTKIDFPSPADSIRWSNDCK</sequence>
<protein>
    <recommendedName>
        <fullName evidence="3">Gfo/Idh/MocA-like oxidoreductase C-terminal domain-containing protein</fullName>
    </recommendedName>
</protein>
<name>A0A146GDY8_TERSA</name>
<dbReference type="AlphaFoldDB" id="A0A146GDY8"/>
<gene>
    <name evidence="1" type="ORF">TSACC_23138</name>
</gene>
<evidence type="ECO:0000313" key="2">
    <source>
        <dbReference type="Proteomes" id="UP000076023"/>
    </source>
</evidence>
<accession>A0A146GDY8</accession>
<dbReference type="EMBL" id="BDCO01000002">
    <property type="protein sequence ID" value="GAT34706.1"/>
    <property type="molecule type" value="Genomic_DNA"/>
</dbReference>
<comment type="caution">
    <text evidence="1">The sequence shown here is derived from an EMBL/GenBank/DDBJ whole genome shotgun (WGS) entry which is preliminary data.</text>
</comment>
<evidence type="ECO:0008006" key="3">
    <source>
        <dbReference type="Google" id="ProtNLM"/>
    </source>
</evidence>
<dbReference type="InParanoid" id="A0A146GDY8"/>